<gene>
    <name evidence="7" type="ORF">BHU72_14370</name>
</gene>
<reference evidence="7 8" key="1">
    <citation type="submission" date="2016-09" db="EMBL/GenBank/DDBJ databases">
        <title>Desulfuribacillus arsenicus sp. nov., an obligately anaerobic, dissimilatory arsenic- and antimonate-reducing bacterium isolated from anoxic sediments.</title>
        <authorList>
            <person name="Abin C.A."/>
            <person name="Hollibaugh J.T."/>
        </authorList>
    </citation>
    <scope>NUCLEOTIDE SEQUENCE [LARGE SCALE GENOMIC DNA]</scope>
    <source>
        <strain evidence="7 8">MLFW-2</strain>
    </source>
</reference>
<dbReference type="GO" id="GO:0008270">
    <property type="term" value="F:zinc ion binding"/>
    <property type="evidence" value="ECO:0007669"/>
    <property type="project" value="InterPro"/>
</dbReference>
<dbReference type="EMBL" id="MJAT01000007">
    <property type="protein sequence ID" value="OEH86105.1"/>
    <property type="molecule type" value="Genomic_DNA"/>
</dbReference>
<name>A0A1E5L7I4_9FIRM</name>
<feature type="binding site" evidence="6">
    <location>
        <position position="46"/>
    </location>
    <ligand>
        <name>Zn(2+)</name>
        <dbReference type="ChEBI" id="CHEBI:29105"/>
    </ligand>
</feature>
<dbReference type="STRING" id="1390249.BHU72_14370"/>
<proteinExistence type="inferred from homology"/>
<protein>
    <recommendedName>
        <fullName evidence="2">carbonic anhydrase</fullName>
        <ecNumber evidence="2">4.2.1.1</ecNumber>
    </recommendedName>
</protein>
<dbReference type="Pfam" id="PF00484">
    <property type="entry name" value="Pro_CA"/>
    <property type="match status" value="1"/>
</dbReference>
<evidence type="ECO:0000256" key="5">
    <source>
        <dbReference type="ARBA" id="ARBA00048348"/>
    </source>
</evidence>
<comment type="caution">
    <text evidence="7">The sequence shown here is derived from an EMBL/GenBank/DDBJ whole genome shotgun (WGS) entry which is preliminary data.</text>
</comment>
<organism evidence="7 8">
    <name type="scientific">Desulfuribacillus stibiiarsenatis</name>
    <dbReference type="NCBI Taxonomy" id="1390249"/>
    <lineage>
        <taxon>Bacteria</taxon>
        <taxon>Bacillati</taxon>
        <taxon>Bacillota</taxon>
        <taxon>Desulfuribacillia</taxon>
        <taxon>Desulfuribacillales</taxon>
        <taxon>Desulfuribacillaceae</taxon>
        <taxon>Desulfuribacillus</taxon>
    </lineage>
</organism>
<evidence type="ECO:0000256" key="6">
    <source>
        <dbReference type="PIRSR" id="PIRSR601765-1"/>
    </source>
</evidence>
<evidence type="ECO:0000313" key="8">
    <source>
        <dbReference type="Proteomes" id="UP000095255"/>
    </source>
</evidence>
<dbReference type="PANTHER" id="PTHR43175">
    <property type="entry name" value="CARBONIC ANHYDRASE"/>
    <property type="match status" value="1"/>
</dbReference>
<evidence type="ECO:0000256" key="4">
    <source>
        <dbReference type="ARBA" id="ARBA00022833"/>
    </source>
</evidence>
<keyword evidence="8" id="KW-1185">Reference proteome</keyword>
<dbReference type="CDD" id="cd03379">
    <property type="entry name" value="beta_CA_cladeD"/>
    <property type="match status" value="1"/>
</dbReference>
<evidence type="ECO:0000256" key="1">
    <source>
        <dbReference type="ARBA" id="ARBA00006217"/>
    </source>
</evidence>
<keyword evidence="3 6" id="KW-0479">Metal-binding</keyword>
<dbReference type="SMART" id="SM00947">
    <property type="entry name" value="Pro_CA"/>
    <property type="match status" value="1"/>
</dbReference>
<dbReference type="InterPro" id="IPR001765">
    <property type="entry name" value="Carbonic_anhydrase"/>
</dbReference>
<keyword evidence="4 6" id="KW-0862">Zinc</keyword>
<comment type="catalytic activity">
    <reaction evidence="5">
        <text>hydrogencarbonate + H(+) = CO2 + H2O</text>
        <dbReference type="Rhea" id="RHEA:10748"/>
        <dbReference type="ChEBI" id="CHEBI:15377"/>
        <dbReference type="ChEBI" id="CHEBI:15378"/>
        <dbReference type="ChEBI" id="CHEBI:16526"/>
        <dbReference type="ChEBI" id="CHEBI:17544"/>
        <dbReference type="EC" id="4.2.1.1"/>
    </reaction>
</comment>
<dbReference type="Proteomes" id="UP000095255">
    <property type="component" value="Unassembled WGS sequence"/>
</dbReference>
<feature type="binding site" evidence="6">
    <location>
        <position position="44"/>
    </location>
    <ligand>
        <name>Zn(2+)</name>
        <dbReference type="ChEBI" id="CHEBI:29105"/>
    </ligand>
</feature>
<dbReference type="EC" id="4.2.1.1" evidence="2"/>
<dbReference type="GO" id="GO:0004089">
    <property type="term" value="F:carbonate dehydratase activity"/>
    <property type="evidence" value="ECO:0007669"/>
    <property type="project" value="UniProtKB-EC"/>
</dbReference>
<dbReference type="Gene3D" id="3.40.1050.10">
    <property type="entry name" value="Carbonic anhydrase"/>
    <property type="match status" value="1"/>
</dbReference>
<dbReference type="SUPFAM" id="SSF53056">
    <property type="entry name" value="beta-carbonic anhydrase, cab"/>
    <property type="match status" value="1"/>
</dbReference>
<sequence>MTTLTKIMNHNQQFVNKDQLKCGTVLESFHVSKKPSENLAILTCMDTRLVEFLEQATGIRRGEAKIIKNAGNIIAGDFGETIRSLLISIFELGVQEVIVIGHHDCGMASTSSEILKEKMLERGIAIEAIRRIEDELDLWVDAYHDPAGNVLKVVKQIKENPLIPKDILVHGLIFCPNEGNLEVLYHDKKI</sequence>
<feature type="binding site" evidence="6">
    <location>
        <position position="105"/>
    </location>
    <ligand>
        <name>Zn(2+)</name>
        <dbReference type="ChEBI" id="CHEBI:29105"/>
    </ligand>
</feature>
<dbReference type="InterPro" id="IPR036874">
    <property type="entry name" value="Carbonic_anhydrase_sf"/>
</dbReference>
<dbReference type="RefSeq" id="WP_069701532.1">
    <property type="nucleotide sequence ID" value="NZ_MJAT01000007.1"/>
</dbReference>
<evidence type="ECO:0000313" key="7">
    <source>
        <dbReference type="EMBL" id="OEH86105.1"/>
    </source>
</evidence>
<accession>A0A1E5L7I4</accession>
<evidence type="ECO:0000256" key="3">
    <source>
        <dbReference type="ARBA" id="ARBA00022723"/>
    </source>
</evidence>
<dbReference type="PANTHER" id="PTHR43175:SF3">
    <property type="entry name" value="CARBON DISULFIDE HYDROLASE"/>
    <property type="match status" value="1"/>
</dbReference>
<comment type="cofactor">
    <cofactor evidence="6">
        <name>Zn(2+)</name>
        <dbReference type="ChEBI" id="CHEBI:29105"/>
    </cofactor>
    <text evidence="6">Binds 1 zinc ion per subunit.</text>
</comment>
<dbReference type="AlphaFoldDB" id="A0A1E5L7I4"/>
<evidence type="ECO:0000256" key="2">
    <source>
        <dbReference type="ARBA" id="ARBA00012925"/>
    </source>
</evidence>
<feature type="binding site" evidence="6">
    <location>
        <position position="102"/>
    </location>
    <ligand>
        <name>Zn(2+)</name>
        <dbReference type="ChEBI" id="CHEBI:29105"/>
    </ligand>
</feature>
<comment type="similarity">
    <text evidence="1">Belongs to the beta-class carbonic anhydrase family.</text>
</comment>